<sequence>TRPPRIIIRLFGWYPRNLSAADFSLRARVGLLVSSLLWILRGQPLGNAPDDLTNELKRWPRALMYYSFCVMRTV</sequence>
<dbReference type="AlphaFoldDB" id="A0A165CEM1"/>
<reference evidence="1 2" key="1">
    <citation type="journal article" date="2016" name="Mol. Biol. Evol.">
        <title>Comparative Genomics of Early-Diverging Mushroom-Forming Fungi Provides Insights into the Origins of Lignocellulose Decay Capabilities.</title>
        <authorList>
            <person name="Nagy L.G."/>
            <person name="Riley R."/>
            <person name="Tritt A."/>
            <person name="Adam C."/>
            <person name="Daum C."/>
            <person name="Floudas D."/>
            <person name="Sun H."/>
            <person name="Yadav J.S."/>
            <person name="Pangilinan J."/>
            <person name="Larsson K.H."/>
            <person name="Matsuura K."/>
            <person name="Barry K."/>
            <person name="Labutti K."/>
            <person name="Kuo R."/>
            <person name="Ohm R.A."/>
            <person name="Bhattacharya S.S."/>
            <person name="Shirouzu T."/>
            <person name="Yoshinaga Y."/>
            <person name="Martin F.M."/>
            <person name="Grigoriev I.V."/>
            <person name="Hibbett D.S."/>
        </authorList>
    </citation>
    <scope>NUCLEOTIDE SEQUENCE [LARGE SCALE GENOMIC DNA]</scope>
    <source>
        <strain evidence="1 2">HHB12029</strain>
    </source>
</reference>
<organism evidence="1 2">
    <name type="scientific">Exidia glandulosa HHB12029</name>
    <dbReference type="NCBI Taxonomy" id="1314781"/>
    <lineage>
        <taxon>Eukaryota</taxon>
        <taxon>Fungi</taxon>
        <taxon>Dikarya</taxon>
        <taxon>Basidiomycota</taxon>
        <taxon>Agaricomycotina</taxon>
        <taxon>Agaricomycetes</taxon>
        <taxon>Auriculariales</taxon>
        <taxon>Exidiaceae</taxon>
        <taxon>Exidia</taxon>
    </lineage>
</organism>
<accession>A0A165CEM1</accession>
<name>A0A165CEM1_EXIGL</name>
<dbReference type="EMBL" id="KV426330">
    <property type="protein sequence ID" value="KZV82327.1"/>
    <property type="molecule type" value="Genomic_DNA"/>
</dbReference>
<keyword evidence="2" id="KW-1185">Reference proteome</keyword>
<dbReference type="Proteomes" id="UP000077266">
    <property type="component" value="Unassembled WGS sequence"/>
</dbReference>
<protein>
    <submittedName>
        <fullName evidence="1">Uncharacterized protein</fullName>
    </submittedName>
</protein>
<feature type="non-terminal residue" evidence="1">
    <location>
        <position position="1"/>
    </location>
</feature>
<evidence type="ECO:0000313" key="1">
    <source>
        <dbReference type="EMBL" id="KZV82327.1"/>
    </source>
</evidence>
<dbReference type="InParanoid" id="A0A165CEM1"/>
<proteinExistence type="predicted"/>
<gene>
    <name evidence="1" type="ORF">EXIGLDRAFT_729830</name>
</gene>
<evidence type="ECO:0000313" key="2">
    <source>
        <dbReference type="Proteomes" id="UP000077266"/>
    </source>
</evidence>